<dbReference type="NCBIfam" id="TIGR04104">
    <property type="entry name" value="cxxc_20_cxxc"/>
    <property type="match status" value="1"/>
</dbReference>
<accession>A0A941CU26</accession>
<keyword evidence="1" id="KW-1133">Transmembrane helix</keyword>
<gene>
    <name evidence="2" type="ORF">KC820_07255</name>
</gene>
<feature type="transmembrane region" description="Helical" evidence="1">
    <location>
        <begin position="69"/>
        <end position="89"/>
    </location>
</feature>
<name>A0A941CU26_9BACI</name>
<evidence type="ECO:0008006" key="4">
    <source>
        <dbReference type="Google" id="ProtNLM"/>
    </source>
</evidence>
<dbReference type="InterPro" id="IPR026369">
    <property type="entry name" value="CxxC_20_CxxC"/>
</dbReference>
<evidence type="ECO:0000313" key="3">
    <source>
        <dbReference type="Proteomes" id="UP000675431"/>
    </source>
</evidence>
<dbReference type="RefSeq" id="WP_212369799.1">
    <property type="nucleotide sequence ID" value="NZ_JAGSIE010000020.1"/>
</dbReference>
<dbReference type="EMBL" id="JAGSIE010000020">
    <property type="protein sequence ID" value="MBR7553948.1"/>
    <property type="molecule type" value="Genomic_DNA"/>
</dbReference>
<feature type="transmembrane region" description="Helical" evidence="1">
    <location>
        <begin position="46"/>
        <end position="63"/>
    </location>
</feature>
<dbReference type="AlphaFoldDB" id="A0A941CU26"/>
<protein>
    <recommendedName>
        <fullName evidence="4">Cxxc_20_cxxc protein</fullName>
    </recommendedName>
</protein>
<reference evidence="2 3" key="1">
    <citation type="submission" date="2021-04" db="EMBL/GenBank/DDBJ databases">
        <title>Allobacillus sp. nov. SKP8-2 isolated from shrimp paste.</title>
        <authorList>
            <person name="Tanasupawat S."/>
            <person name="Yiamsombat S."/>
            <person name="Kanchanasin P."/>
            <person name="Kuncharoen N."/>
        </authorList>
    </citation>
    <scope>NUCLEOTIDE SEQUENCE [LARGE SCALE GENOMIC DNA]</scope>
    <source>
        <strain evidence="2 3">SKP8-2</strain>
    </source>
</reference>
<sequence length="108" mass="12701">MRLPACSVCKQKWTWKETWQASLRLDTRIPCPKCQSSQFITKNSRCRLMIFTSPLLLPILLPLTSLSPVLIFLLWGLLLLTYITLYPYFVRLADEEEDHFTEPLKKQN</sequence>
<comment type="caution">
    <text evidence="2">The sequence shown here is derived from an EMBL/GenBank/DDBJ whole genome shotgun (WGS) entry which is preliminary data.</text>
</comment>
<proteinExistence type="predicted"/>
<organism evidence="2 3">
    <name type="scientific">Allobacillus saliphilus</name>
    <dbReference type="NCBI Taxonomy" id="2912308"/>
    <lineage>
        <taxon>Bacteria</taxon>
        <taxon>Bacillati</taxon>
        <taxon>Bacillota</taxon>
        <taxon>Bacilli</taxon>
        <taxon>Bacillales</taxon>
        <taxon>Bacillaceae</taxon>
        <taxon>Allobacillus</taxon>
    </lineage>
</organism>
<dbReference type="Proteomes" id="UP000675431">
    <property type="component" value="Unassembled WGS sequence"/>
</dbReference>
<evidence type="ECO:0000313" key="2">
    <source>
        <dbReference type="EMBL" id="MBR7553948.1"/>
    </source>
</evidence>
<keyword evidence="1" id="KW-0812">Transmembrane</keyword>
<keyword evidence="3" id="KW-1185">Reference proteome</keyword>
<evidence type="ECO:0000256" key="1">
    <source>
        <dbReference type="SAM" id="Phobius"/>
    </source>
</evidence>
<keyword evidence="1" id="KW-0472">Membrane</keyword>